<feature type="compositionally biased region" description="Polar residues" evidence="1">
    <location>
        <begin position="1"/>
        <end position="12"/>
    </location>
</feature>
<name>A0A165V6J8_9AGAM</name>
<proteinExistence type="predicted"/>
<evidence type="ECO:0008006" key="4">
    <source>
        <dbReference type="Google" id="ProtNLM"/>
    </source>
</evidence>
<evidence type="ECO:0000256" key="1">
    <source>
        <dbReference type="SAM" id="MobiDB-lite"/>
    </source>
</evidence>
<evidence type="ECO:0000313" key="3">
    <source>
        <dbReference type="Proteomes" id="UP000076761"/>
    </source>
</evidence>
<accession>A0A165V6J8</accession>
<dbReference type="STRING" id="1314782.A0A165V6J8"/>
<dbReference type="Pfam" id="PF18759">
    <property type="entry name" value="Plavaka"/>
    <property type="match status" value="1"/>
</dbReference>
<keyword evidence="3" id="KW-1185">Reference proteome</keyword>
<dbReference type="InParanoid" id="A0A165V6J8"/>
<organism evidence="2 3">
    <name type="scientific">Neolentinus lepideus HHB14362 ss-1</name>
    <dbReference type="NCBI Taxonomy" id="1314782"/>
    <lineage>
        <taxon>Eukaryota</taxon>
        <taxon>Fungi</taxon>
        <taxon>Dikarya</taxon>
        <taxon>Basidiomycota</taxon>
        <taxon>Agaricomycotina</taxon>
        <taxon>Agaricomycetes</taxon>
        <taxon>Gloeophyllales</taxon>
        <taxon>Gloeophyllaceae</taxon>
        <taxon>Neolentinus</taxon>
    </lineage>
</organism>
<dbReference type="InterPro" id="IPR041078">
    <property type="entry name" value="Plavaka"/>
</dbReference>
<protein>
    <recommendedName>
        <fullName evidence="4">Fungal-type protein kinase domain-containing protein</fullName>
    </recommendedName>
</protein>
<dbReference type="Proteomes" id="UP000076761">
    <property type="component" value="Unassembled WGS sequence"/>
</dbReference>
<evidence type="ECO:0000313" key="2">
    <source>
        <dbReference type="EMBL" id="KZT29229.1"/>
    </source>
</evidence>
<feature type="region of interest" description="Disordered" evidence="1">
    <location>
        <begin position="1"/>
        <end position="24"/>
    </location>
</feature>
<gene>
    <name evidence="2" type="ORF">NEOLEDRAFT_1174951</name>
</gene>
<dbReference type="AlphaFoldDB" id="A0A165V6J8"/>
<dbReference type="EMBL" id="KV425554">
    <property type="protein sequence ID" value="KZT29229.1"/>
    <property type="molecule type" value="Genomic_DNA"/>
</dbReference>
<dbReference type="OrthoDB" id="3199698at2759"/>
<reference evidence="2 3" key="1">
    <citation type="journal article" date="2016" name="Mol. Biol. Evol.">
        <title>Comparative Genomics of Early-Diverging Mushroom-Forming Fungi Provides Insights into the Origins of Lignocellulose Decay Capabilities.</title>
        <authorList>
            <person name="Nagy L.G."/>
            <person name="Riley R."/>
            <person name="Tritt A."/>
            <person name="Adam C."/>
            <person name="Daum C."/>
            <person name="Floudas D."/>
            <person name="Sun H."/>
            <person name="Yadav J.S."/>
            <person name="Pangilinan J."/>
            <person name="Larsson K.H."/>
            <person name="Matsuura K."/>
            <person name="Barry K."/>
            <person name="Labutti K."/>
            <person name="Kuo R."/>
            <person name="Ohm R.A."/>
            <person name="Bhattacharya S.S."/>
            <person name="Shirouzu T."/>
            <person name="Yoshinaga Y."/>
            <person name="Martin F.M."/>
            <person name="Grigoriev I.V."/>
            <person name="Hibbett D.S."/>
        </authorList>
    </citation>
    <scope>NUCLEOTIDE SEQUENCE [LARGE SCALE GENOMIC DNA]</scope>
    <source>
        <strain evidence="2 3">HHB14362 ss-1</strain>
    </source>
</reference>
<sequence length="551" mass="63184">MPRNTSQSTGRSSIGVAAGRAMDTEPEKQRWRGIAWEWYATTLAWKLVEGKLHHLIRSAFPFTNDFPRADIHELLSPDILHQLIKGTFKDHLVDWIGDFLSLRHGAGGAEAVLAEIDRRIAATPPFTGLRRFPEGRGFKQWTGDDSKALMKVYLPAIDGLVPNEIVRTMRAFLEFCYIARRDIHTPQSLDHLAEAMERFHNYRTIFQDGGVRVEDYSLPRQHSMRHYYDATWDFGAPNGLCSSITESKHIKAVKEPWRRSNRFEALGQMLTTNQRLDKLSANRIDFIDRGMIEKSNKSKQLLLALADADGAIDDPRTPAYVRLASRSKRQHCFNPTGLPSHTDQPTFNCLLREFLRDQINALNPLSHLAELPVFADPIFIHHSATATFYAPSDPSGIQGMRREHIRATPSWRKGAPRFDCIFVKQDVQREDSPYPRFDVARVFVFFSFKFSDRRYKCALVHWFEWADQRPDEDTGMWIVDRGAGGASRPALSIIPIQRILRAAHLIPMFGRTNILRDVTHTNALDQFRLFYVNKYADHHAFEVLHSPQPSV</sequence>